<keyword evidence="5 10" id="KW-0552">Olfaction</keyword>
<dbReference type="PANTHER" id="PTHR21137:SF35">
    <property type="entry name" value="ODORANT RECEPTOR 19A-RELATED"/>
    <property type="match status" value="1"/>
</dbReference>
<dbReference type="GO" id="GO:0004984">
    <property type="term" value="F:olfactory receptor activity"/>
    <property type="evidence" value="ECO:0007669"/>
    <property type="project" value="InterPro"/>
</dbReference>
<evidence type="ECO:0000256" key="3">
    <source>
        <dbReference type="ARBA" id="ARBA00022606"/>
    </source>
</evidence>
<feature type="transmembrane region" description="Helical" evidence="10">
    <location>
        <begin position="375"/>
        <end position="398"/>
    </location>
</feature>
<protein>
    <recommendedName>
        <fullName evidence="10">Odorant receptor</fullName>
    </recommendedName>
</protein>
<dbReference type="EMBL" id="MG816609">
    <property type="protein sequence ID" value="AXF48794.1"/>
    <property type="molecule type" value="mRNA"/>
</dbReference>
<keyword evidence="7 10" id="KW-0472">Membrane</keyword>
<dbReference type="GO" id="GO:0005549">
    <property type="term" value="F:odorant binding"/>
    <property type="evidence" value="ECO:0007669"/>
    <property type="project" value="InterPro"/>
</dbReference>
<feature type="transmembrane region" description="Helical" evidence="10">
    <location>
        <begin position="45"/>
        <end position="70"/>
    </location>
</feature>
<comment type="subcellular location">
    <subcellularLocation>
        <location evidence="1 10">Cell membrane</location>
        <topology evidence="1 10">Multi-pass membrane protein</topology>
    </subcellularLocation>
</comment>
<reference evidence="11" key="1">
    <citation type="journal article" date="2018" name="Comp. Biochem. Physiol. Part D Genomics Proteomics">
        <title>Analysis of the grapevine moth Lobesia botrana antennal transcriptome and expression of odorant-binding and chemosensory proteins.</title>
        <authorList>
            <person name="Rojas V."/>
            <person name="Jimenez H."/>
            <person name="Palma-Millanao R."/>
            <person name="Gonzalez-Gonzalez A."/>
            <person name="Machuca J."/>
            <person name="Godoy R."/>
            <person name="Ceballos R."/>
            <person name="Mutis A."/>
            <person name="Venthur H."/>
        </authorList>
    </citation>
    <scope>NUCLEOTIDE SEQUENCE</scope>
</reference>
<proteinExistence type="evidence at transcript level"/>
<comment type="similarity">
    <text evidence="10">Belongs to the insect chemoreceptor superfamily. Heteromeric odorant receptor channel (TC 1.A.69) family.</text>
</comment>
<comment type="caution">
    <text evidence="10">Lacks conserved residue(s) required for the propagation of feature annotation.</text>
</comment>
<evidence type="ECO:0000256" key="1">
    <source>
        <dbReference type="ARBA" id="ARBA00004651"/>
    </source>
</evidence>
<evidence type="ECO:0000256" key="6">
    <source>
        <dbReference type="ARBA" id="ARBA00022989"/>
    </source>
</evidence>
<accession>A0A345BEX0</accession>
<evidence type="ECO:0000256" key="7">
    <source>
        <dbReference type="ARBA" id="ARBA00023136"/>
    </source>
</evidence>
<evidence type="ECO:0000256" key="10">
    <source>
        <dbReference type="RuleBase" id="RU351113"/>
    </source>
</evidence>
<evidence type="ECO:0000256" key="8">
    <source>
        <dbReference type="ARBA" id="ARBA00023170"/>
    </source>
</evidence>
<dbReference type="GO" id="GO:0007165">
    <property type="term" value="P:signal transduction"/>
    <property type="evidence" value="ECO:0007669"/>
    <property type="project" value="UniProtKB-KW"/>
</dbReference>
<keyword evidence="2" id="KW-1003">Cell membrane</keyword>
<keyword evidence="9 10" id="KW-0807">Transducer</keyword>
<dbReference type="Pfam" id="PF02949">
    <property type="entry name" value="7tm_6"/>
    <property type="match status" value="1"/>
</dbReference>
<evidence type="ECO:0000256" key="9">
    <source>
        <dbReference type="ARBA" id="ARBA00023224"/>
    </source>
</evidence>
<organism evidence="11">
    <name type="scientific">Lobesia botrana</name>
    <dbReference type="NCBI Taxonomy" id="209534"/>
    <lineage>
        <taxon>Eukaryota</taxon>
        <taxon>Metazoa</taxon>
        <taxon>Ecdysozoa</taxon>
        <taxon>Arthropoda</taxon>
        <taxon>Hexapoda</taxon>
        <taxon>Insecta</taxon>
        <taxon>Pterygota</taxon>
        <taxon>Neoptera</taxon>
        <taxon>Endopterygota</taxon>
        <taxon>Lepidoptera</taxon>
        <taxon>Glossata</taxon>
        <taxon>Ditrysia</taxon>
        <taxon>Tortricoidea</taxon>
        <taxon>Tortricidae</taxon>
        <taxon>Olethreutinae</taxon>
        <taxon>Olethreutini</taxon>
        <taxon>Lobesia</taxon>
    </lineage>
</organism>
<keyword evidence="8 10" id="KW-0675">Receptor</keyword>
<keyword evidence="3 10" id="KW-0716">Sensory transduction</keyword>
<evidence type="ECO:0000313" key="11">
    <source>
        <dbReference type="EMBL" id="AXF48794.1"/>
    </source>
</evidence>
<dbReference type="InterPro" id="IPR004117">
    <property type="entry name" value="7tm6_olfct_rcpt"/>
</dbReference>
<name>A0A345BEX0_9NEOP</name>
<evidence type="ECO:0000256" key="5">
    <source>
        <dbReference type="ARBA" id="ARBA00022725"/>
    </source>
</evidence>
<dbReference type="PANTHER" id="PTHR21137">
    <property type="entry name" value="ODORANT RECEPTOR"/>
    <property type="match status" value="1"/>
</dbReference>
<evidence type="ECO:0000256" key="4">
    <source>
        <dbReference type="ARBA" id="ARBA00022692"/>
    </source>
</evidence>
<dbReference type="GO" id="GO:0005886">
    <property type="term" value="C:plasma membrane"/>
    <property type="evidence" value="ECO:0007669"/>
    <property type="project" value="UniProtKB-SubCell"/>
</dbReference>
<feature type="transmembrane region" description="Helical" evidence="10">
    <location>
        <begin position="186"/>
        <end position="213"/>
    </location>
</feature>
<dbReference type="AlphaFoldDB" id="A0A345BEX0"/>
<evidence type="ECO:0000256" key="2">
    <source>
        <dbReference type="ARBA" id="ARBA00022475"/>
    </source>
</evidence>
<sequence length="411" mass="46239">MWESVRRFGLAHCDLPTLIWNVSVMLRLLALKVQKDAAPIPKSFYVINAACAVCYIFNYQLSMLCFVFVGCRQTGDVLAAILVFSIGTNSLIGITKLMYLFYYQDNVQSMVDGYLAYDTLPPAPSTVGLMAATMTNVKKRAMLFWAVMMGNGFVYNLQPLLMPSRHVLYDEHVLFGLQLILGTSNYLLALVFIFTSVAFICYTVSNITGLLIITTGYSEARMLALSAEMCQLWNDARLHYDKNFNVDYTKNSKDKLAFKEMNKYIKMRLKRIVQSHATNINLVKKIEDIFREAIATEFALLAVALICDLLGGLEQTYIILPFALMQVSMDCYIGQKLMEASEIFEAAVYSCNWEEFDAPNMKSVLMILKMSQKTLTLSAGGVSTLSFGFLMLLIKSVYSAYAALRSTMESN</sequence>
<feature type="transmembrane region" description="Helical" evidence="10">
    <location>
        <begin position="77"/>
        <end position="102"/>
    </location>
</feature>
<feature type="transmembrane region" description="Helical" evidence="10">
    <location>
        <begin position="141"/>
        <end position="158"/>
    </location>
</feature>
<keyword evidence="4 10" id="KW-0812">Transmembrane</keyword>
<keyword evidence="6 10" id="KW-1133">Transmembrane helix</keyword>